<accession>A0A291E5U1</accession>
<protein>
    <submittedName>
        <fullName evidence="2">Disulfide bond formation protein DsbA</fullName>
    </submittedName>
    <submittedName>
        <fullName evidence="3">Protein-disulfide isomerase</fullName>
    </submittedName>
</protein>
<feature type="domain" description="Thioredoxin" evidence="1">
    <location>
        <begin position="70"/>
        <end position="273"/>
    </location>
</feature>
<reference evidence="2 4" key="1">
    <citation type="submission" date="2017-09" db="EMBL/GenBank/DDBJ databases">
        <title>FDA dAtabase for Regulatory Grade micrObial Sequences (FDA-ARGOS): Supporting development and validation of Infectious Disease Dx tests.</title>
        <authorList>
            <person name="Minogue T."/>
            <person name="Wolcott M."/>
            <person name="Wasieloski L."/>
            <person name="Aguilar W."/>
            <person name="Moore D."/>
            <person name="Tallon L."/>
            <person name="Sadzewicz L."/>
            <person name="Ott S."/>
            <person name="Zhao X."/>
            <person name="Nagaraj S."/>
            <person name="Vavikolanu K."/>
            <person name="Aluvathingal J."/>
            <person name="Nadendla S."/>
            <person name="Sichtig H."/>
        </authorList>
    </citation>
    <scope>NUCLEOTIDE SEQUENCE [LARGE SCALE GENOMIC DNA]</scope>
    <source>
        <strain evidence="2 4">FDAARGOS_392</strain>
        <plasmid evidence="4">Plasmid unnamed</plasmid>
        <plasmid evidence="2">unnamed</plasmid>
    </source>
</reference>
<evidence type="ECO:0000313" key="3">
    <source>
        <dbReference type="EMBL" id="SQC92146.1"/>
    </source>
</evidence>
<reference evidence="3 5" key="2">
    <citation type="submission" date="2018-06" db="EMBL/GenBank/DDBJ databases">
        <authorList>
            <consortium name="Pathogen Informatics"/>
            <person name="Doyle S."/>
        </authorList>
    </citation>
    <scope>NUCLEOTIDE SEQUENCE [LARGE SCALE GENOMIC DNA]</scope>
    <source>
        <strain evidence="3 5">NCTC12120</strain>
    </source>
</reference>
<dbReference type="GO" id="GO:0016853">
    <property type="term" value="F:isomerase activity"/>
    <property type="evidence" value="ECO:0007669"/>
    <property type="project" value="UniProtKB-KW"/>
</dbReference>
<keyword evidence="3" id="KW-0413">Isomerase</keyword>
<proteinExistence type="predicted"/>
<evidence type="ECO:0000313" key="2">
    <source>
        <dbReference type="EMBL" id="ATF95434.1"/>
    </source>
</evidence>
<evidence type="ECO:0000313" key="5">
    <source>
        <dbReference type="Proteomes" id="UP000251197"/>
    </source>
</evidence>
<dbReference type="PROSITE" id="PS51352">
    <property type="entry name" value="THIOREDOXIN_2"/>
    <property type="match status" value="1"/>
</dbReference>
<dbReference type="GO" id="GO:0016491">
    <property type="term" value="F:oxidoreductase activity"/>
    <property type="evidence" value="ECO:0007669"/>
    <property type="project" value="InterPro"/>
</dbReference>
<dbReference type="Pfam" id="PF18312">
    <property type="entry name" value="ScsC_N"/>
    <property type="match status" value="1"/>
</dbReference>
<dbReference type="CDD" id="cd03023">
    <property type="entry name" value="DsbA_Com1_like"/>
    <property type="match status" value="1"/>
</dbReference>
<evidence type="ECO:0000259" key="1">
    <source>
        <dbReference type="PROSITE" id="PS51352"/>
    </source>
</evidence>
<dbReference type="RefSeq" id="WP_061277645.1">
    <property type="nucleotide sequence ID" value="NZ_CP023526.1"/>
</dbReference>
<dbReference type="EMBL" id="CP023526">
    <property type="protein sequence ID" value="ATF95434.1"/>
    <property type="molecule type" value="Genomic_DNA"/>
</dbReference>
<dbReference type="SUPFAM" id="SSF52833">
    <property type="entry name" value="Thioredoxin-like"/>
    <property type="match status" value="1"/>
</dbReference>
<dbReference type="Proteomes" id="UP000251197">
    <property type="component" value="Unassembled WGS sequence"/>
</dbReference>
<keyword evidence="2" id="KW-0614">Plasmid</keyword>
<gene>
    <name evidence="2" type="ORF">CO704_25495</name>
    <name evidence="3" type="ORF">NCTC12120_05333</name>
</gene>
<dbReference type="EMBL" id="UAVU01000009">
    <property type="protein sequence ID" value="SQC92146.1"/>
    <property type="molecule type" value="Genomic_DNA"/>
</dbReference>
<name>A0A291E5U1_9ENTR</name>
<dbReference type="InterPro" id="IPR013766">
    <property type="entry name" value="Thioredoxin_domain"/>
</dbReference>
<dbReference type="AlphaFoldDB" id="A0A291E5U1"/>
<dbReference type="Gene3D" id="3.40.30.10">
    <property type="entry name" value="Glutaredoxin"/>
    <property type="match status" value="1"/>
</dbReference>
<dbReference type="InterPro" id="IPR036249">
    <property type="entry name" value="Thioredoxin-like_sf"/>
</dbReference>
<organism evidence="2 4">
    <name type="scientific">Cedecea neteri</name>
    <dbReference type="NCBI Taxonomy" id="158822"/>
    <lineage>
        <taxon>Bacteria</taxon>
        <taxon>Pseudomonadati</taxon>
        <taxon>Pseudomonadota</taxon>
        <taxon>Gammaproteobacteria</taxon>
        <taxon>Enterobacterales</taxon>
        <taxon>Enterobacteriaceae</taxon>
        <taxon>Cedecea</taxon>
    </lineage>
</organism>
<dbReference type="Pfam" id="PF01323">
    <property type="entry name" value="DSBA"/>
    <property type="match status" value="1"/>
</dbReference>
<sequence>MLKKSNIAAAILLSGVLGGVVAQGISHFSHAEVAKPASPFSPEQEARIGAVAADWLIAHPEVLVKVSETLQARQEAAAVKAMTEGALAYQSELLHDPHAPSYGPADAKVVVTLFFDYQCVYCSHLAPDLTKLMKANPQVRFVFREWPIFGDRWPASRLAAETGLKIWQQKGSEAYLAYHNELYATGHNEGALTENDIRTAAGAMKIAPSAIAKDRDVQAELTLTGQLATDIGLTGTPGLVVMPAIGATAETITVIPGMTDQAVLQMVINKAAGLTDPVKK</sequence>
<evidence type="ECO:0000313" key="4">
    <source>
        <dbReference type="Proteomes" id="UP000217979"/>
    </source>
</evidence>
<geneLocation type="plasmid" evidence="2">
    <name>unnamed</name>
</geneLocation>
<dbReference type="InterPro" id="IPR041205">
    <property type="entry name" value="ScsC_N"/>
</dbReference>
<dbReference type="InterPro" id="IPR001853">
    <property type="entry name" value="DSBA-like_thioredoxin_dom"/>
</dbReference>
<dbReference type="Proteomes" id="UP000217979">
    <property type="component" value="Plasmid unnamed"/>
</dbReference>